<dbReference type="Proteomes" id="UP001597389">
    <property type="component" value="Unassembled WGS sequence"/>
</dbReference>
<dbReference type="Gene3D" id="3.40.50.970">
    <property type="match status" value="2"/>
</dbReference>
<feature type="domain" description="Transketolase-like pyrimidine-binding" evidence="11">
    <location>
        <begin position="326"/>
        <end position="491"/>
    </location>
</feature>
<evidence type="ECO:0000256" key="2">
    <source>
        <dbReference type="ARBA" id="ARBA00011081"/>
    </source>
</evidence>
<organism evidence="12 13">
    <name type="scientific">Rubritalea tangerina</name>
    <dbReference type="NCBI Taxonomy" id="430798"/>
    <lineage>
        <taxon>Bacteria</taxon>
        <taxon>Pseudomonadati</taxon>
        <taxon>Verrucomicrobiota</taxon>
        <taxon>Verrucomicrobiia</taxon>
        <taxon>Verrucomicrobiales</taxon>
        <taxon>Rubritaleaceae</taxon>
        <taxon>Rubritalea</taxon>
    </lineage>
</organism>
<dbReference type="InterPro" id="IPR005477">
    <property type="entry name" value="Dxylulose-5-P_synthase"/>
</dbReference>
<dbReference type="InterPro" id="IPR009014">
    <property type="entry name" value="Transketo_C/PFOR_II"/>
</dbReference>
<comment type="cofactor">
    <cofactor evidence="10">
        <name>thiamine diphosphate</name>
        <dbReference type="ChEBI" id="CHEBI:58937"/>
    </cofactor>
    <text evidence="10">Binds 1 thiamine pyrophosphate per subunit.</text>
</comment>
<evidence type="ECO:0000256" key="6">
    <source>
        <dbReference type="ARBA" id="ARBA00022842"/>
    </source>
</evidence>
<keyword evidence="9 10" id="KW-0414">Isoprene biosynthesis</keyword>
<dbReference type="SUPFAM" id="SSF52518">
    <property type="entry name" value="Thiamin diphosphate-binding fold (THDP-binding)"/>
    <property type="match status" value="2"/>
</dbReference>
<comment type="pathway">
    <text evidence="1 10">Metabolic intermediate biosynthesis; 1-deoxy-D-xylulose 5-phosphate biosynthesis; 1-deoxy-D-xylulose 5-phosphate from D-glyceraldehyde 3-phosphate and pyruvate: step 1/1.</text>
</comment>
<evidence type="ECO:0000259" key="11">
    <source>
        <dbReference type="SMART" id="SM00861"/>
    </source>
</evidence>
<feature type="binding site" evidence="10">
    <location>
        <position position="159"/>
    </location>
    <ligand>
        <name>Mg(2+)</name>
        <dbReference type="ChEBI" id="CHEBI:18420"/>
    </ligand>
</feature>
<keyword evidence="6 10" id="KW-0460">Magnesium</keyword>
<dbReference type="CDD" id="cd02007">
    <property type="entry name" value="TPP_DXS"/>
    <property type="match status" value="1"/>
</dbReference>
<name>A0ABW4Z8S9_9BACT</name>
<sequence>MTMKSDSSSAPEPLPRLLSSIKNPSDLKSLHRADLPELAQEIRDVLISRLSVTGGHLGPNLGVVELSIALHYVFDSPNDKFTFDVSHQGYVHKMLTGRASEIHTIRTHEGLNGFLLRTESEHDSYGAGHAGTAVSAALGMASARDLSGKDFDVVAVAGDAAFTCGPTLEALNNIADTTKKFIVVLNDNEWSIDKNVGALARHFNNLQTSSTYSSVRSKTADIVEKFGGMGARKLAHKLEQGAKNLLAPSVLFEKFGIRYFGPIDGHNIETLIDTFEYLRDQDEPVVLHIITEKGRGYTPALDNPGKFHGLGAYKIEDGSTAAADLPTFSEIFGRTLTDLAKKDEKITAITAAMPGGTKLDIFKQELNERYFDVGIAEEHAALFACGHACEGLKPFLTIYSTFMQRAYDMIIHDIALQKLPVRLCMDRAGLSGDDGPTHHGLFDIGYLRVVPDIIHMQPKDEDEFVDMLWTMANYDEGPSAIRYPRGAGVGATPKPQPELLTIGEAELIQDGTDVCLIGLGHLFEMAVEVKEQLEARGFSVCLINPRWIKPLDASLITEKAAQCKVVCTFEDHVLTNGFGASIIELLSDSDIHTKVERIGWPDEFVEHGKVPILREIHGITTENALKLITPHLS</sequence>
<comment type="caution">
    <text evidence="12">The sequence shown here is derived from an EMBL/GenBank/DDBJ whole genome shotgun (WGS) entry which is preliminary data.</text>
</comment>
<evidence type="ECO:0000256" key="10">
    <source>
        <dbReference type="HAMAP-Rule" id="MF_00315"/>
    </source>
</evidence>
<feature type="binding site" evidence="10">
    <location>
        <begin position="128"/>
        <end position="130"/>
    </location>
    <ligand>
        <name>thiamine diphosphate</name>
        <dbReference type="ChEBI" id="CHEBI:58937"/>
    </ligand>
</feature>
<dbReference type="InterPro" id="IPR020826">
    <property type="entry name" value="Transketolase_BS"/>
</dbReference>
<accession>A0ABW4Z8S9</accession>
<comment type="subunit">
    <text evidence="3 10">Homodimer.</text>
</comment>
<dbReference type="InterPro" id="IPR005475">
    <property type="entry name" value="Transketolase-like_Pyr-bd"/>
</dbReference>
<feature type="binding site" evidence="10">
    <location>
        <position position="87"/>
    </location>
    <ligand>
        <name>thiamine diphosphate</name>
        <dbReference type="ChEBI" id="CHEBI:58937"/>
    </ligand>
</feature>
<evidence type="ECO:0000256" key="7">
    <source>
        <dbReference type="ARBA" id="ARBA00022977"/>
    </source>
</evidence>
<dbReference type="PANTHER" id="PTHR43322">
    <property type="entry name" value="1-D-DEOXYXYLULOSE 5-PHOSPHATE SYNTHASE-RELATED"/>
    <property type="match status" value="1"/>
</dbReference>
<comment type="function">
    <text evidence="10">Catalyzes the acyloin condensation reaction between C atoms 2 and 3 of pyruvate and glyceraldehyde 3-phosphate to yield 1-deoxy-D-xylulose-5-phosphate (DXP).</text>
</comment>
<reference evidence="13" key="1">
    <citation type="journal article" date="2019" name="Int. J. Syst. Evol. Microbiol.">
        <title>The Global Catalogue of Microorganisms (GCM) 10K type strain sequencing project: providing services to taxonomists for standard genome sequencing and annotation.</title>
        <authorList>
            <consortium name="The Broad Institute Genomics Platform"/>
            <consortium name="The Broad Institute Genome Sequencing Center for Infectious Disease"/>
            <person name="Wu L."/>
            <person name="Ma J."/>
        </authorList>
    </citation>
    <scope>NUCLEOTIDE SEQUENCE [LARGE SCALE GENOMIC DNA]</scope>
    <source>
        <strain evidence="13">CCUG 57942</strain>
    </source>
</reference>
<evidence type="ECO:0000256" key="3">
    <source>
        <dbReference type="ARBA" id="ARBA00011738"/>
    </source>
</evidence>
<dbReference type="CDD" id="cd07033">
    <property type="entry name" value="TPP_PYR_DXS_TK_like"/>
    <property type="match status" value="1"/>
</dbReference>
<evidence type="ECO:0000313" key="12">
    <source>
        <dbReference type="EMBL" id="MFD2157951.1"/>
    </source>
</evidence>
<dbReference type="InterPro" id="IPR033248">
    <property type="entry name" value="Transketolase_C"/>
</dbReference>
<dbReference type="PROSITE" id="PS00802">
    <property type="entry name" value="TRANSKETOLASE_2"/>
    <property type="match status" value="1"/>
</dbReference>
<comment type="similarity">
    <text evidence="2 10">Belongs to the transketolase family. DXPS subfamily.</text>
</comment>
<evidence type="ECO:0000313" key="13">
    <source>
        <dbReference type="Proteomes" id="UP001597389"/>
    </source>
</evidence>
<dbReference type="SUPFAM" id="SSF52922">
    <property type="entry name" value="TK C-terminal domain-like"/>
    <property type="match status" value="1"/>
</dbReference>
<dbReference type="PANTHER" id="PTHR43322:SF5">
    <property type="entry name" value="1-DEOXY-D-XYLULOSE-5-PHOSPHATE SYNTHASE, CHLOROPLASTIC"/>
    <property type="match status" value="1"/>
</dbReference>
<dbReference type="PROSITE" id="PS00801">
    <property type="entry name" value="TRANSKETOLASE_1"/>
    <property type="match status" value="1"/>
</dbReference>
<dbReference type="InterPro" id="IPR049557">
    <property type="entry name" value="Transketolase_CS"/>
</dbReference>
<evidence type="ECO:0000256" key="5">
    <source>
        <dbReference type="ARBA" id="ARBA00022723"/>
    </source>
</evidence>
<dbReference type="Pfam" id="PF02780">
    <property type="entry name" value="Transketolase_C"/>
    <property type="match status" value="1"/>
</dbReference>
<feature type="binding site" evidence="10">
    <location>
        <position position="377"/>
    </location>
    <ligand>
        <name>thiamine diphosphate</name>
        <dbReference type="ChEBI" id="CHEBI:58937"/>
    </ligand>
</feature>
<comment type="cofactor">
    <cofactor evidence="10">
        <name>Mg(2+)</name>
        <dbReference type="ChEBI" id="CHEBI:18420"/>
    </cofactor>
    <text evidence="10">Binds 1 Mg(2+) ion per subunit.</text>
</comment>
<dbReference type="InterPro" id="IPR029061">
    <property type="entry name" value="THDP-binding"/>
</dbReference>
<evidence type="ECO:0000256" key="8">
    <source>
        <dbReference type="ARBA" id="ARBA00023052"/>
    </source>
</evidence>
<dbReference type="SMART" id="SM00861">
    <property type="entry name" value="Transket_pyr"/>
    <property type="match status" value="1"/>
</dbReference>
<dbReference type="Gene3D" id="3.40.50.920">
    <property type="match status" value="1"/>
</dbReference>
<keyword evidence="8 10" id="KW-0786">Thiamine pyrophosphate</keyword>
<keyword evidence="4 10" id="KW-0808">Transferase</keyword>
<feature type="binding site" evidence="10">
    <location>
        <begin position="160"/>
        <end position="161"/>
    </location>
    <ligand>
        <name>thiamine diphosphate</name>
        <dbReference type="ChEBI" id="CHEBI:58937"/>
    </ligand>
</feature>
<keyword evidence="7 10" id="KW-0784">Thiamine biosynthesis</keyword>
<feature type="binding site" evidence="10">
    <location>
        <position position="188"/>
    </location>
    <ligand>
        <name>Mg(2+)</name>
        <dbReference type="ChEBI" id="CHEBI:18420"/>
    </ligand>
</feature>
<dbReference type="HAMAP" id="MF_00315">
    <property type="entry name" value="DXP_synth"/>
    <property type="match status" value="1"/>
</dbReference>
<dbReference type="Pfam" id="PF02779">
    <property type="entry name" value="Transket_pyr"/>
    <property type="match status" value="1"/>
</dbReference>
<evidence type="ECO:0000256" key="1">
    <source>
        <dbReference type="ARBA" id="ARBA00004980"/>
    </source>
</evidence>
<proteinExistence type="inferred from homology"/>
<comment type="catalytic activity">
    <reaction evidence="10">
        <text>D-glyceraldehyde 3-phosphate + pyruvate + H(+) = 1-deoxy-D-xylulose 5-phosphate + CO2</text>
        <dbReference type="Rhea" id="RHEA:12605"/>
        <dbReference type="ChEBI" id="CHEBI:15361"/>
        <dbReference type="ChEBI" id="CHEBI:15378"/>
        <dbReference type="ChEBI" id="CHEBI:16526"/>
        <dbReference type="ChEBI" id="CHEBI:57792"/>
        <dbReference type="ChEBI" id="CHEBI:59776"/>
        <dbReference type="EC" id="2.2.1.7"/>
    </reaction>
</comment>
<feature type="binding site" evidence="10">
    <location>
        <position position="188"/>
    </location>
    <ligand>
        <name>thiamine diphosphate</name>
        <dbReference type="ChEBI" id="CHEBI:58937"/>
    </ligand>
</feature>
<dbReference type="Pfam" id="PF13292">
    <property type="entry name" value="DXP_synthase_N"/>
    <property type="match status" value="1"/>
</dbReference>
<dbReference type="EC" id="2.2.1.7" evidence="10"/>
<dbReference type="NCBIfam" id="NF003933">
    <property type="entry name" value="PRK05444.2-2"/>
    <property type="match status" value="1"/>
</dbReference>
<keyword evidence="5 10" id="KW-0479">Metal-binding</keyword>
<evidence type="ECO:0000256" key="4">
    <source>
        <dbReference type="ARBA" id="ARBA00022679"/>
    </source>
</evidence>
<feature type="binding site" evidence="10">
    <location>
        <position position="297"/>
    </location>
    <ligand>
        <name>thiamine diphosphate</name>
        <dbReference type="ChEBI" id="CHEBI:58937"/>
    </ligand>
</feature>
<gene>
    <name evidence="10 12" type="primary">dxs</name>
    <name evidence="12" type="ORF">ACFSW8_03455</name>
</gene>
<dbReference type="GO" id="GO:0008661">
    <property type="term" value="F:1-deoxy-D-xylulose-5-phosphate synthase activity"/>
    <property type="evidence" value="ECO:0007669"/>
    <property type="project" value="UniProtKB-EC"/>
</dbReference>
<dbReference type="EMBL" id="JBHUJB010000015">
    <property type="protein sequence ID" value="MFD2157951.1"/>
    <property type="molecule type" value="Genomic_DNA"/>
</dbReference>
<dbReference type="RefSeq" id="WP_377091554.1">
    <property type="nucleotide sequence ID" value="NZ_JBHSJL010000014.1"/>
</dbReference>
<keyword evidence="13" id="KW-1185">Reference proteome</keyword>
<protein>
    <recommendedName>
        <fullName evidence="10">1-deoxy-D-xylulose-5-phosphate synthase</fullName>
        <ecNumber evidence="10">2.2.1.7</ecNumber>
    </recommendedName>
    <alternativeName>
        <fullName evidence="10">1-deoxyxylulose-5-phosphate synthase</fullName>
        <shortName evidence="10">DXP synthase</shortName>
        <shortName evidence="10">DXPS</shortName>
    </alternativeName>
</protein>
<evidence type="ECO:0000256" key="9">
    <source>
        <dbReference type="ARBA" id="ARBA00023229"/>
    </source>
</evidence>
<dbReference type="NCBIfam" id="TIGR00204">
    <property type="entry name" value="dxs"/>
    <property type="match status" value="1"/>
</dbReference>